<name>A0A6C0IDM9_9ZZZZ</name>
<dbReference type="EMBL" id="MN740157">
    <property type="protein sequence ID" value="QHT90720.1"/>
    <property type="molecule type" value="Genomic_DNA"/>
</dbReference>
<evidence type="ECO:0008006" key="2">
    <source>
        <dbReference type="Google" id="ProtNLM"/>
    </source>
</evidence>
<organism evidence="1">
    <name type="scientific">viral metagenome</name>
    <dbReference type="NCBI Taxonomy" id="1070528"/>
    <lineage>
        <taxon>unclassified sequences</taxon>
        <taxon>metagenomes</taxon>
        <taxon>organismal metagenomes</taxon>
    </lineage>
</organism>
<dbReference type="SUPFAM" id="SSF53098">
    <property type="entry name" value="Ribonuclease H-like"/>
    <property type="match status" value="1"/>
</dbReference>
<dbReference type="InterPro" id="IPR012337">
    <property type="entry name" value="RNaseH-like_sf"/>
</dbReference>
<sequence length="165" mass="19149">MRIMAFDIGIHHFAWAKMRCLPGTPSALLGMDCHDFGHGLKTVDLYHHLLEYLRSLDLEGVETVLIEQQMNRMNIVATKMAVFVHAFFIMSYPHLRVIEYPSYHKTKKFGVHGLSKPERKKWSVQHVVDHVLGEKDPVGMDWLEQFPKKDDICDCILMIESFRAP</sequence>
<protein>
    <recommendedName>
        <fullName evidence="2">Holliday junction resolvase</fullName>
    </recommendedName>
</protein>
<reference evidence="1" key="1">
    <citation type="journal article" date="2020" name="Nature">
        <title>Giant virus diversity and host interactions through global metagenomics.</title>
        <authorList>
            <person name="Schulz F."/>
            <person name="Roux S."/>
            <person name="Paez-Espino D."/>
            <person name="Jungbluth S."/>
            <person name="Walsh D.A."/>
            <person name="Denef V.J."/>
            <person name="McMahon K.D."/>
            <person name="Konstantinidis K.T."/>
            <person name="Eloe-Fadrosh E.A."/>
            <person name="Kyrpides N.C."/>
            <person name="Woyke T."/>
        </authorList>
    </citation>
    <scope>NUCLEOTIDE SEQUENCE</scope>
    <source>
        <strain evidence="1">GVMAG-M-3300023184-71</strain>
    </source>
</reference>
<evidence type="ECO:0000313" key="1">
    <source>
        <dbReference type="EMBL" id="QHT90720.1"/>
    </source>
</evidence>
<dbReference type="AlphaFoldDB" id="A0A6C0IDM9"/>
<accession>A0A6C0IDM9</accession>
<proteinExistence type="predicted"/>